<evidence type="ECO:0000313" key="2">
    <source>
        <dbReference type="EMBL" id="VDP24572.1"/>
    </source>
</evidence>
<dbReference type="AlphaFoldDB" id="A0A183NRF3"/>
<evidence type="ECO:0000256" key="1">
    <source>
        <dbReference type="SAM" id="MobiDB-lite"/>
    </source>
</evidence>
<dbReference type="EMBL" id="UZAL01026690">
    <property type="protein sequence ID" value="VDP24572.1"/>
    <property type="molecule type" value="Genomic_DNA"/>
</dbReference>
<dbReference type="Proteomes" id="UP000269396">
    <property type="component" value="Unassembled WGS sequence"/>
</dbReference>
<feature type="compositionally biased region" description="Polar residues" evidence="1">
    <location>
        <begin position="113"/>
        <end position="132"/>
    </location>
</feature>
<organism evidence="2 3">
    <name type="scientific">Schistosoma mattheei</name>
    <dbReference type="NCBI Taxonomy" id="31246"/>
    <lineage>
        <taxon>Eukaryota</taxon>
        <taxon>Metazoa</taxon>
        <taxon>Spiralia</taxon>
        <taxon>Lophotrochozoa</taxon>
        <taxon>Platyhelminthes</taxon>
        <taxon>Trematoda</taxon>
        <taxon>Digenea</taxon>
        <taxon>Strigeidida</taxon>
        <taxon>Schistosomatoidea</taxon>
        <taxon>Schistosomatidae</taxon>
        <taxon>Schistosoma</taxon>
    </lineage>
</organism>
<proteinExistence type="predicted"/>
<name>A0A183NRF3_9TREM</name>
<accession>A0A183NRF3</accession>
<gene>
    <name evidence="2" type="ORF">SMTD_LOCUS4689</name>
</gene>
<keyword evidence="3" id="KW-1185">Reference proteome</keyword>
<reference evidence="2 3" key="1">
    <citation type="submission" date="2018-11" db="EMBL/GenBank/DDBJ databases">
        <authorList>
            <consortium name="Pathogen Informatics"/>
        </authorList>
    </citation>
    <scope>NUCLEOTIDE SEQUENCE [LARGE SCALE GENOMIC DNA]</scope>
    <source>
        <strain>Denwood</strain>
        <strain evidence="3">Zambia</strain>
    </source>
</reference>
<feature type="region of interest" description="Disordered" evidence="1">
    <location>
        <begin position="113"/>
        <end position="139"/>
    </location>
</feature>
<protein>
    <submittedName>
        <fullName evidence="2">Uncharacterized protein</fullName>
    </submittedName>
</protein>
<evidence type="ECO:0000313" key="3">
    <source>
        <dbReference type="Proteomes" id="UP000269396"/>
    </source>
</evidence>
<sequence length="139" mass="15615">MNKNPDNTSNQMETDLQLLESQHPELGEIAKSLAQIALHMKSPVLENATNNNETQSSLSTHDTLYRNFMQLQLQDPKIQNLLLEKQKQSQVQNSTSNNTIKNLMETILLNSQSMHKSPSQADENFSGTTTSRSGKKALF</sequence>